<comment type="caution">
    <text evidence="1">The sequence shown here is derived from an EMBL/GenBank/DDBJ whole genome shotgun (WGS) entry which is preliminary data.</text>
</comment>
<dbReference type="AlphaFoldDB" id="A0A0G0CW78"/>
<name>A0A0G0CW78_9BACT</name>
<gene>
    <name evidence="1" type="ORF">UR89_C0034G0005</name>
</gene>
<accession>A0A0G0CW78</accession>
<reference evidence="1 2" key="1">
    <citation type="journal article" date="2015" name="Nature">
        <title>rRNA introns, odd ribosomes, and small enigmatic genomes across a large radiation of phyla.</title>
        <authorList>
            <person name="Brown C.T."/>
            <person name="Hug L.A."/>
            <person name="Thomas B.C."/>
            <person name="Sharon I."/>
            <person name="Castelle C.J."/>
            <person name="Singh A."/>
            <person name="Wilkins M.J."/>
            <person name="Williams K.H."/>
            <person name="Banfield J.F."/>
        </authorList>
    </citation>
    <scope>NUCLEOTIDE SEQUENCE [LARGE SCALE GENOMIC DNA]</scope>
</reference>
<dbReference type="Gene3D" id="3.90.226.10">
    <property type="entry name" value="2-enoyl-CoA Hydratase, Chain A, domain 1"/>
    <property type="match status" value="1"/>
</dbReference>
<dbReference type="InterPro" id="IPR029045">
    <property type="entry name" value="ClpP/crotonase-like_dom_sf"/>
</dbReference>
<evidence type="ECO:0000313" key="1">
    <source>
        <dbReference type="EMBL" id="KKP86084.1"/>
    </source>
</evidence>
<keyword evidence="1" id="KW-0378">Hydrolase</keyword>
<keyword evidence="1" id="KW-0645">Protease</keyword>
<dbReference type="EMBL" id="LBQX01000034">
    <property type="protein sequence ID" value="KKP86084.1"/>
    <property type="molecule type" value="Genomic_DNA"/>
</dbReference>
<organism evidence="1 2">
    <name type="scientific">Candidatus Roizmanbacteria bacterium GW2011_GWA2_35_8</name>
    <dbReference type="NCBI Taxonomy" id="1618479"/>
    <lineage>
        <taxon>Bacteria</taxon>
        <taxon>Candidatus Roizmaniibacteriota</taxon>
    </lineage>
</organism>
<dbReference type="PATRIC" id="fig|1618479.3.peg.522"/>
<dbReference type="GO" id="GO:0008233">
    <property type="term" value="F:peptidase activity"/>
    <property type="evidence" value="ECO:0007669"/>
    <property type="project" value="UniProtKB-KW"/>
</dbReference>
<evidence type="ECO:0000313" key="2">
    <source>
        <dbReference type="Proteomes" id="UP000034536"/>
    </source>
</evidence>
<dbReference type="SUPFAM" id="SSF52096">
    <property type="entry name" value="ClpP/crotonase"/>
    <property type="match status" value="1"/>
</dbReference>
<dbReference type="InterPro" id="IPR002825">
    <property type="entry name" value="Pept_S49_ser-pept_pro"/>
</dbReference>
<dbReference type="GO" id="GO:0006508">
    <property type="term" value="P:proteolysis"/>
    <property type="evidence" value="ECO:0007669"/>
    <property type="project" value="UniProtKB-KW"/>
</dbReference>
<proteinExistence type="predicted"/>
<dbReference type="Pfam" id="PF01972">
    <property type="entry name" value="SDH_protease"/>
    <property type="match status" value="1"/>
</dbReference>
<dbReference type="PANTHER" id="PTHR35984:SF1">
    <property type="entry name" value="PERIPLASMIC SERINE PROTEASE"/>
    <property type="match status" value="1"/>
</dbReference>
<dbReference type="GO" id="GO:0016020">
    <property type="term" value="C:membrane"/>
    <property type="evidence" value="ECO:0007669"/>
    <property type="project" value="InterPro"/>
</dbReference>
<dbReference type="Proteomes" id="UP000034536">
    <property type="component" value="Unassembled WGS sequence"/>
</dbReference>
<protein>
    <submittedName>
        <fullName evidence="1">ClpP class periplasmic serine protease</fullName>
    </submittedName>
</protein>
<dbReference type="PANTHER" id="PTHR35984">
    <property type="entry name" value="PERIPLASMIC SERINE PROTEASE"/>
    <property type="match status" value="1"/>
</dbReference>
<sequence>MGLLSEYIQKKLGVVELEKELMRLIKEYNKLRNSFLLVYSACLEKPIPNISLNMDDYYIIFDFLKNTGVKNLDVYIETPGGSGEAAEEIVEYIHKKFDKVSFIVSGEAKSAGTLMVLCGHEILMTESGSLGPIDAQIRIGRSTVSAYDYMEWVDEKRKEAVKNDKLNPFDATMVAQISPGELNGVSNALDFAKDLVIEWLPKYKFKNWIKTETTKKVVTEEMKKKRAEQIVKELINHKKWRSHGRSLKINELENMGLKITKIDDDQKLADIVYRIQTVIKLIFHSSNTYKITATEKEKIVGIANPIGKPVNLQPKEPEVVELDVVCPKCGKHYKLYAKFIPNAKIDQDFQKKGFKKFPTNNKLNCECGFEIDLTPIRGQIESQTGKKIID</sequence>